<dbReference type="EMBL" id="FZMP01000217">
    <property type="protein sequence ID" value="SNQ62318.1"/>
    <property type="molecule type" value="Genomic_DNA"/>
</dbReference>
<protein>
    <submittedName>
        <fullName evidence="1">Uncharacterized protein</fullName>
    </submittedName>
</protein>
<proteinExistence type="predicted"/>
<keyword evidence="2" id="KW-1185">Reference proteome</keyword>
<organism evidence="1 2">
    <name type="scientific">Candidatus Methanoperedens nitratireducens</name>
    <dbReference type="NCBI Taxonomy" id="1392998"/>
    <lineage>
        <taxon>Archaea</taxon>
        <taxon>Methanobacteriati</taxon>
        <taxon>Methanobacteriota</taxon>
        <taxon>Stenosarchaea group</taxon>
        <taxon>Methanomicrobia</taxon>
        <taxon>Methanosarcinales</taxon>
        <taxon>ANME-2 cluster</taxon>
        <taxon>Candidatus Methanoperedentaceae</taxon>
        <taxon>Candidatus Methanoperedens</taxon>
    </lineage>
</organism>
<dbReference type="Proteomes" id="UP000218615">
    <property type="component" value="Unassembled WGS sequence"/>
</dbReference>
<gene>
    <name evidence="1" type="ORF">MNV_690002</name>
</gene>
<dbReference type="RefSeq" id="WP_096206902.1">
    <property type="nucleotide sequence ID" value="NZ_FZMP01000217.1"/>
</dbReference>
<dbReference type="AlphaFoldDB" id="A0A284VSZ3"/>
<dbReference type="OrthoDB" id="104780at2157"/>
<sequence length="160" mass="18645">MKRTYHEFPQKPEFERKYNFRADLPYIVRTLAEMDNQFGTFITDSPDLKGRAIKAKRSINVEITDRSVNFYPLNKDSLADVLQDVKNEGTIDFRIALKYSFLDEKFDRVPFKGDSYLVRTQLENGVLTMRIHHIEGMGRTECAKIADTIVDEIKRHAPNV</sequence>
<name>A0A284VSZ3_9EURY</name>
<evidence type="ECO:0000313" key="1">
    <source>
        <dbReference type="EMBL" id="SNQ62318.1"/>
    </source>
</evidence>
<accession>A0A284VSZ3</accession>
<reference evidence="2" key="1">
    <citation type="submission" date="2017-06" db="EMBL/GenBank/DDBJ databases">
        <authorList>
            <person name="Cremers G."/>
        </authorList>
    </citation>
    <scope>NUCLEOTIDE SEQUENCE [LARGE SCALE GENOMIC DNA]</scope>
</reference>
<dbReference type="STRING" id="1392998.ANME2D_02703"/>
<evidence type="ECO:0000313" key="2">
    <source>
        <dbReference type="Proteomes" id="UP000218615"/>
    </source>
</evidence>